<organism evidence="2 3">
    <name type="scientific">Massiliimalia timonensis</name>
    <dbReference type="NCBI Taxonomy" id="1987501"/>
    <lineage>
        <taxon>Bacteria</taxon>
        <taxon>Bacillati</taxon>
        <taxon>Bacillota</taxon>
        <taxon>Clostridia</taxon>
        <taxon>Eubacteriales</taxon>
        <taxon>Oscillospiraceae</taxon>
        <taxon>Massiliimalia</taxon>
    </lineage>
</organism>
<dbReference type="InterPro" id="IPR003832">
    <property type="entry name" value="DUF212"/>
</dbReference>
<accession>A0A8J6TTJ0</accession>
<dbReference type="Proteomes" id="UP000632659">
    <property type="component" value="Unassembled WGS sequence"/>
</dbReference>
<keyword evidence="1" id="KW-1133">Transmembrane helix</keyword>
<dbReference type="RefSeq" id="WP_093988264.1">
    <property type="nucleotide sequence ID" value="NZ_FYDD01000003.1"/>
</dbReference>
<dbReference type="EMBL" id="JACRTL010000001">
    <property type="protein sequence ID" value="MBC8609838.1"/>
    <property type="molecule type" value="Genomic_DNA"/>
</dbReference>
<evidence type="ECO:0000256" key="1">
    <source>
        <dbReference type="SAM" id="Phobius"/>
    </source>
</evidence>
<evidence type="ECO:0000313" key="3">
    <source>
        <dbReference type="Proteomes" id="UP000632659"/>
    </source>
</evidence>
<gene>
    <name evidence="2" type="ORF">H8702_01710</name>
</gene>
<keyword evidence="3" id="KW-1185">Reference proteome</keyword>
<feature type="transmembrane region" description="Helical" evidence="1">
    <location>
        <begin position="58"/>
        <end position="89"/>
    </location>
</feature>
<dbReference type="Pfam" id="PF02681">
    <property type="entry name" value="DUF212"/>
    <property type="match status" value="1"/>
</dbReference>
<dbReference type="AlphaFoldDB" id="A0A8J6TTJ0"/>
<proteinExistence type="predicted"/>
<dbReference type="PANTHER" id="PTHR31446:SF29">
    <property type="entry name" value="ACID PHOSPHATASE_VANADIUM-DEPENDENT HALOPEROXIDASE-RELATED PROTEIN"/>
    <property type="match status" value="1"/>
</dbReference>
<keyword evidence="1" id="KW-0472">Membrane</keyword>
<comment type="caution">
    <text evidence="2">The sequence shown here is derived from an EMBL/GenBank/DDBJ whole genome shotgun (WGS) entry which is preliminary data.</text>
</comment>
<feature type="transmembrane region" description="Helical" evidence="1">
    <location>
        <begin position="135"/>
        <end position="152"/>
    </location>
</feature>
<dbReference type="PANTHER" id="PTHR31446">
    <property type="entry name" value="ACID PHOSPHATASE/VANADIUM-DEPENDENT HALOPEROXIDASE-RELATED PROTEIN"/>
    <property type="match status" value="1"/>
</dbReference>
<evidence type="ECO:0000313" key="2">
    <source>
        <dbReference type="EMBL" id="MBC8609838.1"/>
    </source>
</evidence>
<name>A0A8J6TTJ0_9FIRM</name>
<protein>
    <submittedName>
        <fullName evidence="2">Divergent PAP2 family protein</fullName>
    </submittedName>
</protein>
<dbReference type="OrthoDB" id="9792681at2"/>
<feature type="transmembrane region" description="Helical" evidence="1">
    <location>
        <begin position="15"/>
        <end position="37"/>
    </location>
</feature>
<keyword evidence="1" id="KW-0812">Transmembrane</keyword>
<sequence length="153" mass="16697">MNQILKLIDDFFHNYVLMVALISWAAAQLIKVILVLIETKEVKWERMIGSGGMPSSHSSTVCSVVVALAKCYGVSSPVFAVAFVLAAIVMHDAMGVRLEAGKHARIINVLMKKMKIEDIDQEKDLKELLGHTTRQVLGGGLLGVIIALVIPVF</sequence>
<reference evidence="2" key="1">
    <citation type="submission" date="2020-08" db="EMBL/GenBank/DDBJ databases">
        <title>Genome public.</title>
        <authorList>
            <person name="Liu C."/>
            <person name="Sun Q."/>
        </authorList>
    </citation>
    <scope>NUCLEOTIDE SEQUENCE</scope>
    <source>
        <strain evidence="2">NSJ-15</strain>
    </source>
</reference>